<evidence type="ECO:0000256" key="9">
    <source>
        <dbReference type="ARBA" id="ARBA00022840"/>
    </source>
</evidence>
<dbReference type="Pfam" id="PF02518">
    <property type="entry name" value="HATPase_c"/>
    <property type="match status" value="1"/>
</dbReference>
<dbReference type="PROSITE" id="PS50885">
    <property type="entry name" value="HAMP"/>
    <property type="match status" value="1"/>
</dbReference>
<dbReference type="GO" id="GO:0005886">
    <property type="term" value="C:plasma membrane"/>
    <property type="evidence" value="ECO:0007669"/>
    <property type="project" value="UniProtKB-SubCell"/>
</dbReference>
<evidence type="ECO:0000259" key="11">
    <source>
        <dbReference type="PROSITE" id="PS50109"/>
    </source>
</evidence>
<dbReference type="Gene3D" id="3.30.565.10">
    <property type="entry name" value="Histidine kinase-like ATPase, C-terminal domain"/>
    <property type="match status" value="1"/>
</dbReference>
<dbReference type="SUPFAM" id="SSF55874">
    <property type="entry name" value="ATPase domain of HSP90 chaperone/DNA topoisomerase II/histidine kinase"/>
    <property type="match status" value="1"/>
</dbReference>
<keyword evidence="10" id="KW-0472">Membrane</keyword>
<dbReference type="RefSeq" id="WP_069128123.1">
    <property type="nucleotide sequence ID" value="NZ_MARB01000031.1"/>
</dbReference>
<comment type="catalytic activity">
    <reaction evidence="1">
        <text>ATP + protein L-histidine = ADP + protein N-phospho-L-histidine.</text>
        <dbReference type="EC" id="2.7.13.3"/>
    </reaction>
</comment>
<keyword evidence="10" id="KW-0812">Transmembrane</keyword>
<keyword evidence="6 13" id="KW-0808">Transferase</keyword>
<dbReference type="EC" id="2.7.13.3" evidence="3"/>
<dbReference type="CDD" id="cd00082">
    <property type="entry name" value="HisKA"/>
    <property type="match status" value="1"/>
</dbReference>
<dbReference type="FunFam" id="3.30.565.10:FF:000006">
    <property type="entry name" value="Sensor histidine kinase WalK"/>
    <property type="match status" value="1"/>
</dbReference>
<evidence type="ECO:0000256" key="3">
    <source>
        <dbReference type="ARBA" id="ARBA00012438"/>
    </source>
</evidence>
<dbReference type="SMART" id="SM00387">
    <property type="entry name" value="HATPase_c"/>
    <property type="match status" value="1"/>
</dbReference>
<dbReference type="Pfam" id="PF00672">
    <property type="entry name" value="HAMP"/>
    <property type="match status" value="1"/>
</dbReference>
<dbReference type="InterPro" id="IPR003660">
    <property type="entry name" value="HAMP_dom"/>
</dbReference>
<keyword evidence="7" id="KW-0547">Nucleotide-binding</keyword>
<dbReference type="SMART" id="SM00304">
    <property type="entry name" value="HAMP"/>
    <property type="match status" value="1"/>
</dbReference>
<dbReference type="EMBL" id="MARB01000031">
    <property type="protein sequence ID" value="ODJ85927.1"/>
    <property type="molecule type" value="Genomic_DNA"/>
</dbReference>
<dbReference type="InterPro" id="IPR005467">
    <property type="entry name" value="His_kinase_dom"/>
</dbReference>
<comment type="caution">
    <text evidence="13">The sequence shown here is derived from an EMBL/GenBank/DDBJ whole genome shotgun (WGS) entry which is preliminary data.</text>
</comment>
<keyword evidence="5" id="KW-0597">Phosphoprotein</keyword>
<dbReference type="InterPro" id="IPR036890">
    <property type="entry name" value="HATPase_C_sf"/>
</dbReference>
<accession>A0A7Z0VI13</accession>
<evidence type="ECO:0000256" key="10">
    <source>
        <dbReference type="SAM" id="Phobius"/>
    </source>
</evidence>
<dbReference type="InterPro" id="IPR036097">
    <property type="entry name" value="HisK_dim/P_sf"/>
</dbReference>
<keyword evidence="9" id="KW-0067">ATP-binding</keyword>
<keyword evidence="4" id="KW-1003">Cell membrane</keyword>
<evidence type="ECO:0000256" key="8">
    <source>
        <dbReference type="ARBA" id="ARBA00022777"/>
    </source>
</evidence>
<dbReference type="Proteomes" id="UP000094769">
    <property type="component" value="Unassembled WGS sequence"/>
</dbReference>
<evidence type="ECO:0000259" key="12">
    <source>
        <dbReference type="PROSITE" id="PS50885"/>
    </source>
</evidence>
<dbReference type="AlphaFoldDB" id="A0A7Z0VI13"/>
<evidence type="ECO:0000256" key="4">
    <source>
        <dbReference type="ARBA" id="ARBA00022475"/>
    </source>
</evidence>
<gene>
    <name evidence="13" type="primary">baeS</name>
    <name evidence="13" type="ORF">CODIS_38220</name>
</gene>
<dbReference type="PROSITE" id="PS50109">
    <property type="entry name" value="HIS_KIN"/>
    <property type="match status" value="1"/>
</dbReference>
<evidence type="ECO:0000256" key="6">
    <source>
        <dbReference type="ARBA" id="ARBA00022679"/>
    </source>
</evidence>
<evidence type="ECO:0000256" key="2">
    <source>
        <dbReference type="ARBA" id="ARBA00004651"/>
    </source>
</evidence>
<dbReference type="InterPro" id="IPR050980">
    <property type="entry name" value="2C_sensor_his_kinase"/>
</dbReference>
<evidence type="ECO:0000256" key="1">
    <source>
        <dbReference type="ARBA" id="ARBA00000085"/>
    </source>
</evidence>
<dbReference type="InterPro" id="IPR003661">
    <property type="entry name" value="HisK_dim/P_dom"/>
</dbReference>
<dbReference type="InterPro" id="IPR003594">
    <property type="entry name" value="HATPase_dom"/>
</dbReference>
<dbReference type="SUPFAM" id="SSF47384">
    <property type="entry name" value="Homodimeric domain of signal transducing histidine kinase"/>
    <property type="match status" value="1"/>
</dbReference>
<keyword evidence="10" id="KW-1133">Transmembrane helix</keyword>
<protein>
    <recommendedName>
        <fullName evidence="3">histidine kinase</fullName>
        <ecNumber evidence="3">2.7.13.3</ecNumber>
    </recommendedName>
</protein>
<reference evidence="13 14" key="1">
    <citation type="submission" date="2016-06" db="EMBL/GenBank/DDBJ databases">
        <title>Genome sequence of endosymbiont of Candidatus Endolucinida thiodiazotropha.</title>
        <authorList>
            <person name="Poehlein A."/>
            <person name="Koenig S."/>
            <person name="Heiden S.E."/>
            <person name="Thuermer A."/>
            <person name="Voget S."/>
            <person name="Daniel R."/>
            <person name="Markert S."/>
            <person name="Gros O."/>
            <person name="Schweder T."/>
        </authorList>
    </citation>
    <scope>NUCLEOTIDE SEQUENCE [LARGE SCALE GENOMIC DNA]</scope>
    <source>
        <strain evidence="13 14">COS</strain>
    </source>
</reference>
<dbReference type="CDD" id="cd00075">
    <property type="entry name" value="HATPase"/>
    <property type="match status" value="1"/>
</dbReference>
<feature type="transmembrane region" description="Helical" evidence="10">
    <location>
        <begin position="12"/>
        <end position="30"/>
    </location>
</feature>
<proteinExistence type="predicted"/>
<dbReference type="OrthoDB" id="9804645at2"/>
<dbReference type="GO" id="GO:0005524">
    <property type="term" value="F:ATP binding"/>
    <property type="evidence" value="ECO:0007669"/>
    <property type="project" value="UniProtKB-KW"/>
</dbReference>
<keyword evidence="8 13" id="KW-0418">Kinase</keyword>
<dbReference type="GO" id="GO:0000155">
    <property type="term" value="F:phosphorelay sensor kinase activity"/>
    <property type="evidence" value="ECO:0007669"/>
    <property type="project" value="InterPro"/>
</dbReference>
<dbReference type="PANTHER" id="PTHR44936:SF10">
    <property type="entry name" value="SENSOR PROTEIN RSTB"/>
    <property type="match status" value="1"/>
</dbReference>
<feature type="domain" description="HAMP" evidence="12">
    <location>
        <begin position="167"/>
        <end position="219"/>
    </location>
</feature>
<dbReference type="Pfam" id="PF00512">
    <property type="entry name" value="HisKA"/>
    <property type="match status" value="1"/>
</dbReference>
<evidence type="ECO:0000313" key="13">
    <source>
        <dbReference type="EMBL" id="ODJ85927.1"/>
    </source>
</evidence>
<dbReference type="Gene3D" id="1.10.8.500">
    <property type="entry name" value="HAMP domain in histidine kinase"/>
    <property type="match status" value="1"/>
</dbReference>
<keyword evidence="14" id="KW-1185">Reference proteome</keyword>
<dbReference type="Gene3D" id="1.10.287.130">
    <property type="match status" value="1"/>
</dbReference>
<dbReference type="SUPFAM" id="SSF158472">
    <property type="entry name" value="HAMP domain-like"/>
    <property type="match status" value="1"/>
</dbReference>
<name>A0A7Z0VI13_9GAMM</name>
<dbReference type="SMART" id="SM00388">
    <property type="entry name" value="HisKA"/>
    <property type="match status" value="1"/>
</dbReference>
<comment type="subcellular location">
    <subcellularLocation>
        <location evidence="2">Cell membrane</location>
        <topology evidence="2">Multi-pass membrane protein</topology>
    </subcellularLocation>
</comment>
<evidence type="ECO:0000256" key="7">
    <source>
        <dbReference type="ARBA" id="ARBA00022741"/>
    </source>
</evidence>
<evidence type="ECO:0000256" key="5">
    <source>
        <dbReference type="ARBA" id="ARBA00022553"/>
    </source>
</evidence>
<dbReference type="PANTHER" id="PTHR44936">
    <property type="entry name" value="SENSOR PROTEIN CREC"/>
    <property type="match status" value="1"/>
</dbReference>
<dbReference type="InterPro" id="IPR004358">
    <property type="entry name" value="Sig_transdc_His_kin-like_C"/>
</dbReference>
<feature type="domain" description="Histidine kinase" evidence="11">
    <location>
        <begin position="227"/>
        <end position="432"/>
    </location>
</feature>
<dbReference type="PRINTS" id="PR00344">
    <property type="entry name" value="BCTRLSENSOR"/>
</dbReference>
<dbReference type="CDD" id="cd06225">
    <property type="entry name" value="HAMP"/>
    <property type="match status" value="1"/>
</dbReference>
<organism evidence="13 14">
    <name type="scientific">Candidatus Thiodiazotropha endolucinida</name>
    <dbReference type="NCBI Taxonomy" id="1655433"/>
    <lineage>
        <taxon>Bacteria</taxon>
        <taxon>Pseudomonadati</taxon>
        <taxon>Pseudomonadota</taxon>
        <taxon>Gammaproteobacteria</taxon>
        <taxon>Chromatiales</taxon>
        <taxon>Sedimenticolaceae</taxon>
        <taxon>Candidatus Thiodiazotropha</taxon>
    </lineage>
</organism>
<feature type="transmembrane region" description="Helical" evidence="10">
    <location>
        <begin position="144"/>
        <end position="166"/>
    </location>
</feature>
<sequence length="443" mass="49840">MNRRHSLSGRLILLFICVSILVALTVRTGFRYGIQGEFRSLAEPHLSEYIEHLVKEIGSPPDPIAAEKLAERLQIDIQIQTKGQTWSNNGDIVNTERLVFHSHSLSTGRLVEINHDEHRFMLRLQDNDGTILLMTRNRLDNGSLALVIGVTIITVLLLIALTYHLVKRLFQPLQDIGRSVARFGSGELDHRIAIKRRDELGDLANSINTMADEIEAMMEAKRQLLLAISHELRSPLTRARLNAELIQAGEPRDRIIADLQLLEQELAELLETERLGSKHAKLDLQAVDPGQIIDSVIQQYFSTATIRCKHENDSVSMQLDPVRIRLLIKNLLENALRHTPESGEPVKIDSRVSDRVWRVSVKDQGEGIPKEHLPHLTEPFYRVDKARQRETGGYGLGLYLCRVIAEAHRGGLHIESEPNLGTRVLITLPFDEAITGSPSKPGV</sequence>
<evidence type="ECO:0000313" key="14">
    <source>
        <dbReference type="Proteomes" id="UP000094769"/>
    </source>
</evidence>